<dbReference type="Gene3D" id="3.30.300.20">
    <property type="match status" value="2"/>
</dbReference>
<keyword evidence="2 7" id="KW-0963">Cytoplasm</keyword>
<dbReference type="HAMAP" id="MF_00945_B">
    <property type="entry name" value="NusA_B"/>
    <property type="match status" value="1"/>
</dbReference>
<dbReference type="PANTHER" id="PTHR22648:SF0">
    <property type="entry name" value="TRANSCRIPTION TERMINATION_ANTITERMINATION PROTEIN NUSA"/>
    <property type="match status" value="1"/>
</dbReference>
<dbReference type="InterPro" id="IPR013735">
    <property type="entry name" value="TF_NusA_N"/>
</dbReference>
<dbReference type="CDD" id="cd02134">
    <property type="entry name" value="KH-II_NusA_rpt1"/>
    <property type="match status" value="1"/>
</dbReference>
<keyword evidence="1 7" id="KW-0806">Transcription termination</keyword>
<evidence type="ECO:0000256" key="8">
    <source>
        <dbReference type="SAM" id="MobiDB-lite"/>
    </source>
</evidence>
<protein>
    <recommendedName>
        <fullName evidence="7">Transcription termination/antitermination protein NusA</fullName>
    </recommendedName>
</protein>
<feature type="compositionally biased region" description="Gly residues" evidence="8">
    <location>
        <begin position="429"/>
        <end position="440"/>
    </location>
</feature>
<dbReference type="RefSeq" id="WP_425344140.1">
    <property type="nucleotide sequence ID" value="NZ_JBGUBD010000002.1"/>
</dbReference>
<keyword evidence="4 7" id="KW-0694">RNA-binding</keyword>
<feature type="compositionally biased region" description="Low complexity" evidence="8">
    <location>
        <begin position="467"/>
        <end position="477"/>
    </location>
</feature>
<dbReference type="CDD" id="cd04455">
    <property type="entry name" value="S1_NusA"/>
    <property type="match status" value="1"/>
</dbReference>
<gene>
    <name evidence="7 10" type="primary">nusA</name>
    <name evidence="10" type="ORF">ACERK3_02780</name>
</gene>
<dbReference type="SMART" id="SM00322">
    <property type="entry name" value="KH"/>
    <property type="match status" value="2"/>
</dbReference>
<dbReference type="InterPro" id="IPR009019">
    <property type="entry name" value="KH_sf_prok-type"/>
</dbReference>
<dbReference type="InterPro" id="IPR004087">
    <property type="entry name" value="KH_dom"/>
</dbReference>
<dbReference type="InterPro" id="IPR058582">
    <property type="entry name" value="KH_NusA_2nd"/>
</dbReference>
<comment type="caution">
    <text evidence="10">The sequence shown here is derived from an EMBL/GenBank/DDBJ whole genome shotgun (WGS) entry which is preliminary data.</text>
</comment>
<dbReference type="Gene3D" id="2.40.50.140">
    <property type="entry name" value="Nucleic acid-binding proteins"/>
    <property type="match status" value="1"/>
</dbReference>
<comment type="function">
    <text evidence="7">Participates in both transcription termination and antitermination.</text>
</comment>
<dbReference type="InterPro" id="IPR010213">
    <property type="entry name" value="TF_NusA"/>
</dbReference>
<keyword evidence="3 7" id="KW-0889">Transcription antitermination</keyword>
<dbReference type="SUPFAM" id="SSF47794">
    <property type="entry name" value="Rad51 N-terminal domain-like"/>
    <property type="match status" value="1"/>
</dbReference>
<accession>A0ABV4U2T7</accession>
<dbReference type="EMBL" id="JBGUBD010000002">
    <property type="protein sequence ID" value="MFA9477213.1"/>
    <property type="molecule type" value="Genomic_DNA"/>
</dbReference>
<dbReference type="SUPFAM" id="SSF50249">
    <property type="entry name" value="Nucleic acid-binding proteins"/>
    <property type="match status" value="1"/>
</dbReference>
<organism evidence="10 11">
    <name type="scientific">Natronomicrosphaera hydrolytica</name>
    <dbReference type="NCBI Taxonomy" id="3242702"/>
    <lineage>
        <taxon>Bacteria</taxon>
        <taxon>Pseudomonadati</taxon>
        <taxon>Planctomycetota</taxon>
        <taxon>Phycisphaerae</taxon>
        <taxon>Phycisphaerales</taxon>
        <taxon>Phycisphaeraceae</taxon>
        <taxon>Natronomicrosphaera</taxon>
    </lineage>
</organism>
<feature type="domain" description="S1 motif" evidence="9">
    <location>
        <begin position="107"/>
        <end position="171"/>
    </location>
</feature>
<dbReference type="Gene3D" id="1.10.150.20">
    <property type="entry name" value="5' to 3' exonuclease, C-terminal subdomain"/>
    <property type="match status" value="1"/>
</dbReference>
<dbReference type="SMART" id="SM00316">
    <property type="entry name" value="S1"/>
    <property type="match status" value="1"/>
</dbReference>
<dbReference type="InterPro" id="IPR010995">
    <property type="entry name" value="DNA_repair_Rad51/TF_NusA_a-hlx"/>
</dbReference>
<dbReference type="Gene3D" id="3.30.1480.10">
    <property type="entry name" value="NusA, N-terminal domain"/>
    <property type="match status" value="1"/>
</dbReference>
<feature type="region of interest" description="Disordered" evidence="8">
    <location>
        <begin position="423"/>
        <end position="442"/>
    </location>
</feature>
<sequence>MINGQEMMRLIDAISRDRNVEKEVLFRDIEQAMVSAARKHFNAIDTEEFHAELDRMTGAIKIWRGDEEISLESLGRIPAQTAKQVMIQRFREDERSSIYNEFVDRVGELVTGMAQRYEGGALVVSIGRAEGFMPRSEQIPSEQHQPGERVRCLILDVREAGNQVKIVLSRAAPDFIRRLFEVEVPEVAERIIEIKAMAREAGHRTKIAVSSIDSKVDAVGACVGVRGSRIKNIVDELGGEKIDIVRWNESSQILIQNALKPAEVVEISLCFELGRATVVVNEDQLSLAIGKRGQNVRLAARLTQWDVDILTPAEYTKGLDTLEETLKGVEGVTEEHIDRLAALGVISVFDIEEVGPTYLIETFNVDEATAQRMIETAGEKAKVVAEQQQKDKEEAERRKREGEQALAGRPGEQQAAAILGEILPSAPEGGSGGGAEGGDMGSSIVDMLEQRQEDADAVPPGGEEPTATDQADVDATASETRDEALAQDPAAGDEQEPSNGEVGPVGEGAEPEGSDPNEVEITKARQQGEPGEALADETPSDAGTLGESAPGEESPQDQAEVDKRS</sequence>
<feature type="region of interest" description="Disordered" evidence="8">
    <location>
        <begin position="383"/>
        <end position="412"/>
    </location>
</feature>
<keyword evidence="11" id="KW-1185">Reference proteome</keyword>
<dbReference type="InterPro" id="IPR036555">
    <property type="entry name" value="NusA_N_sf"/>
</dbReference>
<dbReference type="InterPro" id="IPR015946">
    <property type="entry name" value="KH_dom-like_a/b"/>
</dbReference>
<dbReference type="SUPFAM" id="SSF54814">
    <property type="entry name" value="Prokaryotic type KH domain (KH-domain type II)"/>
    <property type="match status" value="2"/>
</dbReference>
<dbReference type="CDD" id="cd22529">
    <property type="entry name" value="KH-II_NusA_rpt2"/>
    <property type="match status" value="1"/>
</dbReference>
<keyword evidence="6 7" id="KW-0804">Transcription</keyword>
<evidence type="ECO:0000313" key="11">
    <source>
        <dbReference type="Proteomes" id="UP001575105"/>
    </source>
</evidence>
<dbReference type="Pfam" id="PF26594">
    <property type="entry name" value="KH_NusA_2nd"/>
    <property type="match status" value="1"/>
</dbReference>
<dbReference type="SUPFAM" id="SSF69705">
    <property type="entry name" value="Transcription factor NusA, N-terminal domain"/>
    <property type="match status" value="1"/>
</dbReference>
<reference evidence="10 11" key="1">
    <citation type="submission" date="2024-08" db="EMBL/GenBank/DDBJ databases">
        <title>Whole-genome sequencing of halo(alkali)philic microorganisms from hypersaline lakes.</title>
        <authorList>
            <person name="Sorokin D.Y."/>
            <person name="Merkel A.Y."/>
            <person name="Messina E."/>
            <person name="Yakimov M."/>
        </authorList>
    </citation>
    <scope>NUCLEOTIDE SEQUENCE [LARGE SCALE GENOMIC DNA]</scope>
    <source>
        <strain evidence="10 11">AB-hyl4</strain>
    </source>
</reference>
<keyword evidence="5 7" id="KW-0805">Transcription regulation</keyword>
<feature type="compositionally biased region" description="Basic and acidic residues" evidence="8">
    <location>
        <begin position="383"/>
        <end position="403"/>
    </location>
</feature>
<dbReference type="InterPro" id="IPR030842">
    <property type="entry name" value="TF_NusA_bacterial"/>
</dbReference>
<evidence type="ECO:0000313" key="10">
    <source>
        <dbReference type="EMBL" id="MFA9477213.1"/>
    </source>
</evidence>
<dbReference type="NCBIfam" id="TIGR01953">
    <property type="entry name" value="NusA"/>
    <property type="match status" value="1"/>
</dbReference>
<dbReference type="PROSITE" id="PS50126">
    <property type="entry name" value="S1"/>
    <property type="match status" value="1"/>
</dbReference>
<dbReference type="InterPro" id="IPR012340">
    <property type="entry name" value="NA-bd_OB-fold"/>
</dbReference>
<comment type="subcellular location">
    <subcellularLocation>
        <location evidence="7">Cytoplasm</location>
    </subcellularLocation>
</comment>
<dbReference type="InterPro" id="IPR003029">
    <property type="entry name" value="S1_domain"/>
</dbReference>
<evidence type="ECO:0000256" key="5">
    <source>
        <dbReference type="ARBA" id="ARBA00023015"/>
    </source>
</evidence>
<evidence type="ECO:0000256" key="6">
    <source>
        <dbReference type="ARBA" id="ARBA00023163"/>
    </source>
</evidence>
<dbReference type="Proteomes" id="UP001575105">
    <property type="component" value="Unassembled WGS sequence"/>
</dbReference>
<evidence type="ECO:0000256" key="1">
    <source>
        <dbReference type="ARBA" id="ARBA00022472"/>
    </source>
</evidence>
<dbReference type="InterPro" id="IPR025249">
    <property type="entry name" value="TF_NusA_KH_1st"/>
</dbReference>
<feature type="region of interest" description="Disordered" evidence="8">
    <location>
        <begin position="452"/>
        <end position="565"/>
    </location>
</feature>
<feature type="compositionally biased region" description="Acidic residues" evidence="8">
    <location>
        <begin position="509"/>
        <end position="518"/>
    </location>
</feature>
<evidence type="ECO:0000256" key="3">
    <source>
        <dbReference type="ARBA" id="ARBA00022814"/>
    </source>
</evidence>
<evidence type="ECO:0000256" key="7">
    <source>
        <dbReference type="HAMAP-Rule" id="MF_00945"/>
    </source>
</evidence>
<dbReference type="PANTHER" id="PTHR22648">
    <property type="entry name" value="TRANSCRIPTION TERMINATION FACTOR NUSA"/>
    <property type="match status" value="1"/>
</dbReference>
<comment type="similarity">
    <text evidence="7">Belongs to the NusA family.</text>
</comment>
<dbReference type="Pfam" id="PF08529">
    <property type="entry name" value="NusA_N"/>
    <property type="match status" value="1"/>
</dbReference>
<evidence type="ECO:0000256" key="4">
    <source>
        <dbReference type="ARBA" id="ARBA00022884"/>
    </source>
</evidence>
<evidence type="ECO:0000256" key="2">
    <source>
        <dbReference type="ARBA" id="ARBA00022490"/>
    </source>
</evidence>
<dbReference type="Pfam" id="PF13184">
    <property type="entry name" value="KH_NusA_1st"/>
    <property type="match status" value="1"/>
</dbReference>
<name>A0ABV4U2T7_9BACT</name>
<evidence type="ECO:0000259" key="9">
    <source>
        <dbReference type="PROSITE" id="PS50126"/>
    </source>
</evidence>
<dbReference type="Pfam" id="PF00575">
    <property type="entry name" value="S1"/>
    <property type="match status" value="1"/>
</dbReference>
<comment type="subunit">
    <text evidence="7">Monomer. Binds directly to the core enzyme of the DNA-dependent RNA polymerase and to nascent RNA.</text>
</comment>
<proteinExistence type="inferred from homology"/>